<dbReference type="AlphaFoldDB" id="A0A8K0ELH6"/>
<dbReference type="PANTHER" id="PTHR10151:SF120">
    <property type="entry name" value="BIS(5'-ADENOSYL)-TRIPHOSPHATASE"/>
    <property type="match status" value="1"/>
</dbReference>
<sequence>MEVYTLYLVCFLCLVRASLQKSCHKTLLVSFDGCRWDFINRGNTPTFDRLAREGVRAPYIHGTFITKTFPSHWSVITGLWEESHGITANAMYDSVLDQTFSLRTKDPEWWDVGSMPVWQTAQSQGLKAADLFWPGGDVLMNGQHVNIYRQYNQSMPFTDRVDTVVGWFADENVDFATLYFHEPDTTAHVYGPESQNVTRKMAELDGVLQYLLQKVEDAGLSEDLNIIVTADHGMAEISRDRKIEVYNYVDRSLISRIPDAGPVANIQPVDGKLQEVYNILKDAHPNMTVYLREEVPERMRYTHNRRIMPIVALADEGWEVIPSESEVTDYKLNLKGAHGYDNMLMVMKPIFLAKGPRFKRGYQATPFYAVDIYNLICELLGVTPAPNNGTWGRVSDLLVPLSAGDVTCGGVGLAVSWASLLLVVASLMCFTLY</sequence>
<keyword evidence="2" id="KW-0732">Signal</keyword>
<dbReference type="Pfam" id="PF01663">
    <property type="entry name" value="Phosphodiest"/>
    <property type="match status" value="1"/>
</dbReference>
<accession>A0A8K0ELH6</accession>
<protein>
    <submittedName>
        <fullName evidence="3">ENPP4 protein</fullName>
    </submittedName>
</protein>
<feature type="transmembrane region" description="Helical" evidence="1">
    <location>
        <begin position="411"/>
        <end position="432"/>
    </location>
</feature>
<dbReference type="CDD" id="cd16018">
    <property type="entry name" value="Enpp"/>
    <property type="match status" value="1"/>
</dbReference>
<keyword evidence="4" id="KW-1185">Reference proteome</keyword>
<feature type="chain" id="PRO_5035459395" evidence="2">
    <location>
        <begin position="18"/>
        <end position="433"/>
    </location>
</feature>
<evidence type="ECO:0000256" key="2">
    <source>
        <dbReference type="SAM" id="SignalP"/>
    </source>
</evidence>
<gene>
    <name evidence="3" type="primary">ENPP4</name>
    <name evidence="3" type="ORF">BLAG_LOCUS16115</name>
</gene>
<dbReference type="InterPro" id="IPR017850">
    <property type="entry name" value="Alkaline_phosphatase_core_sf"/>
</dbReference>
<dbReference type="Gene3D" id="3.40.720.10">
    <property type="entry name" value="Alkaline Phosphatase, subunit A"/>
    <property type="match status" value="1"/>
</dbReference>
<proteinExistence type="predicted"/>
<keyword evidence="1" id="KW-0812">Transmembrane</keyword>
<dbReference type="EMBL" id="OV696688">
    <property type="protein sequence ID" value="CAH1258605.1"/>
    <property type="molecule type" value="Genomic_DNA"/>
</dbReference>
<dbReference type="SUPFAM" id="SSF53649">
    <property type="entry name" value="Alkaline phosphatase-like"/>
    <property type="match status" value="1"/>
</dbReference>
<keyword evidence="1" id="KW-1133">Transmembrane helix</keyword>
<name>A0A8K0ELH6_BRALA</name>
<organism evidence="3 4">
    <name type="scientific">Branchiostoma lanceolatum</name>
    <name type="common">Common lancelet</name>
    <name type="synonym">Amphioxus lanceolatum</name>
    <dbReference type="NCBI Taxonomy" id="7740"/>
    <lineage>
        <taxon>Eukaryota</taxon>
        <taxon>Metazoa</taxon>
        <taxon>Chordata</taxon>
        <taxon>Cephalochordata</taxon>
        <taxon>Leptocardii</taxon>
        <taxon>Amphioxiformes</taxon>
        <taxon>Branchiostomatidae</taxon>
        <taxon>Branchiostoma</taxon>
    </lineage>
</organism>
<keyword evidence="1" id="KW-0472">Membrane</keyword>
<dbReference type="PANTHER" id="PTHR10151">
    <property type="entry name" value="ECTONUCLEOTIDE PYROPHOSPHATASE/PHOSPHODIESTERASE"/>
    <property type="match status" value="1"/>
</dbReference>
<dbReference type="Proteomes" id="UP000838412">
    <property type="component" value="Chromosome 3"/>
</dbReference>
<dbReference type="GO" id="GO:0016787">
    <property type="term" value="F:hydrolase activity"/>
    <property type="evidence" value="ECO:0007669"/>
    <property type="project" value="UniProtKB-ARBA"/>
</dbReference>
<feature type="signal peptide" evidence="2">
    <location>
        <begin position="1"/>
        <end position="17"/>
    </location>
</feature>
<dbReference type="InterPro" id="IPR002591">
    <property type="entry name" value="Phosphodiest/P_Trfase"/>
</dbReference>
<evidence type="ECO:0000313" key="3">
    <source>
        <dbReference type="EMBL" id="CAH1258605.1"/>
    </source>
</evidence>
<evidence type="ECO:0000313" key="4">
    <source>
        <dbReference type="Proteomes" id="UP000838412"/>
    </source>
</evidence>
<dbReference type="OrthoDB" id="415411at2759"/>
<evidence type="ECO:0000256" key="1">
    <source>
        <dbReference type="SAM" id="Phobius"/>
    </source>
</evidence>
<dbReference type="Gene3D" id="3.30.1360.180">
    <property type="match status" value="1"/>
</dbReference>
<reference evidence="3" key="1">
    <citation type="submission" date="2022-01" db="EMBL/GenBank/DDBJ databases">
        <authorList>
            <person name="Braso-Vives M."/>
        </authorList>
    </citation>
    <scope>NUCLEOTIDE SEQUENCE</scope>
</reference>